<gene>
    <name evidence="1" type="ORF">METZ01_LOCUS367474</name>
</gene>
<dbReference type="EMBL" id="UINC01132354">
    <property type="protein sequence ID" value="SVD14620.1"/>
    <property type="molecule type" value="Genomic_DNA"/>
</dbReference>
<protein>
    <submittedName>
        <fullName evidence="1">Uncharacterized protein</fullName>
    </submittedName>
</protein>
<reference evidence="1" key="1">
    <citation type="submission" date="2018-05" db="EMBL/GenBank/DDBJ databases">
        <authorList>
            <person name="Lanie J.A."/>
            <person name="Ng W.-L."/>
            <person name="Kazmierczak K.M."/>
            <person name="Andrzejewski T.M."/>
            <person name="Davidsen T.M."/>
            <person name="Wayne K.J."/>
            <person name="Tettelin H."/>
            <person name="Glass J.I."/>
            <person name="Rusch D."/>
            <person name="Podicherti R."/>
            <person name="Tsui H.-C.T."/>
            <person name="Winkler M.E."/>
        </authorList>
    </citation>
    <scope>NUCLEOTIDE SEQUENCE</scope>
</reference>
<dbReference type="AlphaFoldDB" id="A0A382SXD2"/>
<proteinExistence type="predicted"/>
<organism evidence="1">
    <name type="scientific">marine metagenome</name>
    <dbReference type="NCBI Taxonomy" id="408172"/>
    <lineage>
        <taxon>unclassified sequences</taxon>
        <taxon>metagenomes</taxon>
        <taxon>ecological metagenomes</taxon>
    </lineage>
</organism>
<sequence length="30" mass="3588">MFMILTLKSFLLQDFPDLSRFIIAFQQNIP</sequence>
<evidence type="ECO:0000313" key="1">
    <source>
        <dbReference type="EMBL" id="SVD14620.1"/>
    </source>
</evidence>
<accession>A0A382SXD2</accession>
<name>A0A382SXD2_9ZZZZ</name>